<reference evidence="2 3" key="1">
    <citation type="submission" date="2021-01" db="EMBL/GenBank/DDBJ databases">
        <title>Whole genome shotgun sequence of Cellulomonas phragmiteti NBRC 110785.</title>
        <authorList>
            <person name="Komaki H."/>
            <person name="Tamura T."/>
        </authorList>
    </citation>
    <scope>NUCLEOTIDE SEQUENCE [LARGE SCALE GENOMIC DNA]</scope>
    <source>
        <strain evidence="2 3">NBRC 110785</strain>
    </source>
</reference>
<evidence type="ECO:0000313" key="3">
    <source>
        <dbReference type="Proteomes" id="UP000614741"/>
    </source>
</evidence>
<proteinExistence type="predicted"/>
<dbReference type="InterPro" id="IPR022385">
    <property type="entry name" value="Rhs_assc_core"/>
</dbReference>
<feature type="region of interest" description="Disordered" evidence="1">
    <location>
        <begin position="1"/>
        <end position="43"/>
    </location>
</feature>
<dbReference type="Proteomes" id="UP000614741">
    <property type="component" value="Unassembled WGS sequence"/>
</dbReference>
<dbReference type="InterPro" id="IPR050708">
    <property type="entry name" value="T6SS_VgrG/RHS"/>
</dbReference>
<dbReference type="PANTHER" id="PTHR32305:SF15">
    <property type="entry name" value="PROTEIN RHSA-RELATED"/>
    <property type="match status" value="1"/>
</dbReference>
<dbReference type="PANTHER" id="PTHR32305">
    <property type="match status" value="1"/>
</dbReference>
<feature type="compositionally biased region" description="Gly residues" evidence="1">
    <location>
        <begin position="20"/>
        <end position="35"/>
    </location>
</feature>
<dbReference type="EMBL" id="BONP01000023">
    <property type="protein sequence ID" value="GIG41260.1"/>
    <property type="molecule type" value="Genomic_DNA"/>
</dbReference>
<sequence length="421" mass="44069">MVDQRGDGRAVATVERAEGDGGGDVGEGDAGGGGVVERHGSSVPEGAGVVCGASGAAGKRGPPRLAGASWTLDPLQRFATQATFAWVDGVWASSAEQVIHYDGDGDEPGWIVEDATQPEEVTRWVEGADGQVAVKTSATGDRVLQLVDLHGDVVGTVPIGEGAQRASWQELRFVSYDEFGAPQPLSGAASANAPPRYGWLGAAQRSVDTPAGVVLMGVRLYHPGVGRFLQVDPVPGGSANQYDYCNADPVNCTDLSGTIAWGKVLGVVAAVGEVASFIPGPVGAAAAGVSAVAYAANGNKGKALLMGVTAAATLVGAGFAVRAVNQALKARYATRLSRVYNGGKARVRVPVSQTKRFDIDLHGKAHFDKTRQQSIKTPHLVRSRVHPKDPRPIPGFTRERRTRNASWVSLIRTHRYLRSAR</sequence>
<protein>
    <recommendedName>
        <fullName evidence="4">RHS repeat-associated core domain-containing protein</fullName>
    </recommendedName>
</protein>
<gene>
    <name evidence="2" type="ORF">Cph01nite_30220</name>
</gene>
<dbReference type="NCBIfam" id="TIGR03696">
    <property type="entry name" value="Rhs_assc_core"/>
    <property type="match status" value="1"/>
</dbReference>
<dbReference type="Gene3D" id="2.180.10.10">
    <property type="entry name" value="RHS repeat-associated core"/>
    <property type="match status" value="1"/>
</dbReference>
<comment type="caution">
    <text evidence="2">The sequence shown here is derived from an EMBL/GenBank/DDBJ whole genome shotgun (WGS) entry which is preliminary data.</text>
</comment>
<organism evidence="2 3">
    <name type="scientific">Cellulomonas phragmiteti</name>
    <dbReference type="NCBI Taxonomy" id="478780"/>
    <lineage>
        <taxon>Bacteria</taxon>
        <taxon>Bacillati</taxon>
        <taxon>Actinomycetota</taxon>
        <taxon>Actinomycetes</taxon>
        <taxon>Micrococcales</taxon>
        <taxon>Cellulomonadaceae</taxon>
        <taxon>Cellulomonas</taxon>
    </lineage>
</organism>
<accession>A0ABQ4DPJ1</accession>
<keyword evidence="3" id="KW-1185">Reference proteome</keyword>
<evidence type="ECO:0000256" key="1">
    <source>
        <dbReference type="SAM" id="MobiDB-lite"/>
    </source>
</evidence>
<name>A0ABQ4DPJ1_9CELL</name>
<evidence type="ECO:0000313" key="2">
    <source>
        <dbReference type="EMBL" id="GIG41260.1"/>
    </source>
</evidence>
<evidence type="ECO:0008006" key="4">
    <source>
        <dbReference type="Google" id="ProtNLM"/>
    </source>
</evidence>